<evidence type="ECO:0000313" key="7">
    <source>
        <dbReference type="EMBL" id="KAI9170226.1"/>
    </source>
</evidence>
<dbReference type="PANTHER" id="PTHR10209:SF751">
    <property type="entry name" value="OS06G0255100 PROTEIN"/>
    <property type="match status" value="1"/>
</dbReference>
<dbReference type="Gene3D" id="2.60.120.330">
    <property type="entry name" value="B-lactam Antibiotic, Isopenicillin N Synthase, Chain"/>
    <property type="match status" value="1"/>
</dbReference>
<dbReference type="InterPro" id="IPR027443">
    <property type="entry name" value="IPNS-like_sf"/>
</dbReference>
<dbReference type="EMBL" id="JAJSOW010000104">
    <property type="protein sequence ID" value="KAI9170226.1"/>
    <property type="molecule type" value="Genomic_DNA"/>
</dbReference>
<organism evidence="7 8">
    <name type="scientific">Acer negundo</name>
    <name type="common">Box elder</name>
    <dbReference type="NCBI Taxonomy" id="4023"/>
    <lineage>
        <taxon>Eukaryota</taxon>
        <taxon>Viridiplantae</taxon>
        <taxon>Streptophyta</taxon>
        <taxon>Embryophyta</taxon>
        <taxon>Tracheophyta</taxon>
        <taxon>Spermatophyta</taxon>
        <taxon>Magnoliopsida</taxon>
        <taxon>eudicotyledons</taxon>
        <taxon>Gunneridae</taxon>
        <taxon>Pentapetalae</taxon>
        <taxon>rosids</taxon>
        <taxon>malvids</taxon>
        <taxon>Sapindales</taxon>
        <taxon>Sapindaceae</taxon>
        <taxon>Hippocastanoideae</taxon>
        <taxon>Acereae</taxon>
        <taxon>Acer</taxon>
    </lineage>
</organism>
<dbReference type="InterPro" id="IPR044861">
    <property type="entry name" value="IPNS-like_FE2OG_OXY"/>
</dbReference>
<comment type="caution">
    <text evidence="7">The sequence shown here is derived from an EMBL/GenBank/DDBJ whole genome shotgun (WGS) entry which is preliminary data.</text>
</comment>
<dbReference type="GO" id="GO:0051213">
    <property type="term" value="F:dioxygenase activity"/>
    <property type="evidence" value="ECO:0007669"/>
    <property type="project" value="UniProtKB-ARBA"/>
</dbReference>
<keyword evidence="4 5" id="KW-0408">Iron</keyword>
<dbReference type="Pfam" id="PF03171">
    <property type="entry name" value="2OG-FeII_Oxy"/>
    <property type="match status" value="1"/>
</dbReference>
<keyword evidence="2 5" id="KW-0479">Metal-binding</keyword>
<dbReference type="Proteomes" id="UP001064489">
    <property type="component" value="Chromosome 7"/>
</dbReference>
<reference evidence="7" key="2">
    <citation type="submission" date="2023-02" db="EMBL/GenBank/DDBJ databases">
        <authorList>
            <person name="Swenson N.G."/>
            <person name="Wegrzyn J.L."/>
            <person name="Mcevoy S.L."/>
        </authorList>
    </citation>
    <scope>NUCLEOTIDE SEQUENCE</scope>
    <source>
        <strain evidence="7">91603</strain>
        <tissue evidence="7">Leaf</tissue>
    </source>
</reference>
<sequence length="371" mass="42090">MNTESYDRAKQVQQFDDSKTGVKGLVDSGITTIPRFFIHPPETLSDIKQNSTTRPDAQLIPTIDLSDLRPSIVEKIARASRDLGFFQIVNHGIEPEILERLIGAIKGFHEQPPEIKAPVYCREMNRGVSFFSNVDLFRSKAASWRDTLQVKLGPTMPGLDKIPDICRNELVEWNQNVTKLGELLMELLCEGLGVDKERLKQMKFPEGRTMVAHYYPYCPQPDLTVGIASHTDPGLLTILLQDQRGGLQVKYGEEWVDVKPVPGALVINIGDIFQIISNDEYKSVEHRVFANASQEPRISIAVFFNSSDRDSLFGPLSELISTEKPAHFRQFTYTDYMRRFFTKELDGKSLANYYRLSGTTEQSKHDNINTM</sequence>
<name>A0AAD5IP94_ACENE</name>
<protein>
    <recommendedName>
        <fullName evidence="6">Fe2OG dioxygenase domain-containing protein</fullName>
    </recommendedName>
</protein>
<keyword evidence="8" id="KW-1185">Reference proteome</keyword>
<evidence type="ECO:0000256" key="1">
    <source>
        <dbReference type="ARBA" id="ARBA00008056"/>
    </source>
</evidence>
<feature type="domain" description="Fe2OG dioxygenase" evidence="6">
    <location>
        <begin position="203"/>
        <end position="306"/>
    </location>
</feature>
<comment type="similarity">
    <text evidence="1 5">Belongs to the iron/ascorbate-dependent oxidoreductase family.</text>
</comment>
<evidence type="ECO:0000256" key="2">
    <source>
        <dbReference type="ARBA" id="ARBA00022723"/>
    </source>
</evidence>
<evidence type="ECO:0000313" key="8">
    <source>
        <dbReference type="Proteomes" id="UP001064489"/>
    </source>
</evidence>
<evidence type="ECO:0000256" key="3">
    <source>
        <dbReference type="ARBA" id="ARBA00023002"/>
    </source>
</evidence>
<dbReference type="PROSITE" id="PS51471">
    <property type="entry name" value="FE2OG_OXY"/>
    <property type="match status" value="1"/>
</dbReference>
<evidence type="ECO:0000256" key="4">
    <source>
        <dbReference type="ARBA" id="ARBA00023004"/>
    </source>
</evidence>
<dbReference type="Pfam" id="PF14226">
    <property type="entry name" value="DIOX_N"/>
    <property type="match status" value="1"/>
</dbReference>
<accession>A0AAD5IP94</accession>
<keyword evidence="3 5" id="KW-0560">Oxidoreductase</keyword>
<evidence type="ECO:0000256" key="5">
    <source>
        <dbReference type="RuleBase" id="RU003682"/>
    </source>
</evidence>
<dbReference type="InterPro" id="IPR026992">
    <property type="entry name" value="DIOX_N"/>
</dbReference>
<dbReference type="SUPFAM" id="SSF51197">
    <property type="entry name" value="Clavaminate synthase-like"/>
    <property type="match status" value="1"/>
</dbReference>
<gene>
    <name evidence="7" type="ORF">LWI28_024737</name>
</gene>
<dbReference type="InterPro" id="IPR005123">
    <property type="entry name" value="Oxoglu/Fe-dep_dioxygenase_dom"/>
</dbReference>
<proteinExistence type="inferred from homology"/>
<dbReference type="FunFam" id="2.60.120.330:FF:000026">
    <property type="entry name" value="DIBOA-glucoside dioxygenase BX6"/>
    <property type="match status" value="1"/>
</dbReference>
<dbReference type="PANTHER" id="PTHR10209">
    <property type="entry name" value="OXIDOREDUCTASE, 2OG-FE II OXYGENASE FAMILY PROTEIN"/>
    <property type="match status" value="1"/>
</dbReference>
<reference evidence="7" key="1">
    <citation type="journal article" date="2022" name="Plant J.">
        <title>Strategies of tolerance reflected in two North American maple genomes.</title>
        <authorList>
            <person name="McEvoy S.L."/>
            <person name="Sezen U.U."/>
            <person name="Trouern-Trend A."/>
            <person name="McMahon S.M."/>
            <person name="Schaberg P.G."/>
            <person name="Yang J."/>
            <person name="Wegrzyn J.L."/>
            <person name="Swenson N.G."/>
        </authorList>
    </citation>
    <scope>NUCLEOTIDE SEQUENCE</scope>
    <source>
        <strain evidence="7">91603</strain>
    </source>
</reference>
<evidence type="ECO:0000259" key="6">
    <source>
        <dbReference type="PROSITE" id="PS51471"/>
    </source>
</evidence>
<dbReference type="GO" id="GO:0046872">
    <property type="term" value="F:metal ion binding"/>
    <property type="evidence" value="ECO:0007669"/>
    <property type="project" value="UniProtKB-KW"/>
</dbReference>
<dbReference type="AlphaFoldDB" id="A0AAD5IP94"/>